<dbReference type="Pfam" id="PF12000">
    <property type="entry name" value="Glyco_trans_4_3"/>
    <property type="match status" value="1"/>
</dbReference>
<organism evidence="4 5">
    <name type="scientific">Halodurantibacterium flavum</name>
    <dbReference type="NCBI Taxonomy" id="1382802"/>
    <lineage>
        <taxon>Bacteria</taxon>
        <taxon>Pseudomonadati</taxon>
        <taxon>Pseudomonadota</taxon>
        <taxon>Alphaproteobacteria</taxon>
        <taxon>Rhodobacterales</taxon>
        <taxon>Paracoccaceae</taxon>
        <taxon>Halodurantibacterium</taxon>
    </lineage>
</organism>
<dbReference type="Gene3D" id="3.40.50.2000">
    <property type="entry name" value="Glycogen Phosphorylase B"/>
    <property type="match status" value="2"/>
</dbReference>
<evidence type="ECO:0000256" key="1">
    <source>
        <dbReference type="ARBA" id="ARBA00022679"/>
    </source>
</evidence>
<reference evidence="5" key="1">
    <citation type="journal article" date="2019" name="Int. J. Syst. Evol. Microbiol.">
        <title>The Global Catalogue of Microorganisms (GCM) 10K type strain sequencing project: providing services to taxonomists for standard genome sequencing and annotation.</title>
        <authorList>
            <consortium name="The Broad Institute Genomics Platform"/>
            <consortium name="The Broad Institute Genome Sequencing Center for Infectious Disease"/>
            <person name="Wu L."/>
            <person name="Ma J."/>
        </authorList>
    </citation>
    <scope>NUCLEOTIDE SEQUENCE [LARGE SCALE GENOMIC DNA]</scope>
    <source>
        <strain evidence="5">CGMCC 4.7242</strain>
    </source>
</reference>
<dbReference type="RefSeq" id="WP_390263034.1">
    <property type="nucleotide sequence ID" value="NZ_JBHUGH010000010.1"/>
</dbReference>
<dbReference type="EC" id="2.4.-.-" evidence="4"/>
<keyword evidence="1 4" id="KW-0808">Transferase</keyword>
<dbReference type="InterPro" id="IPR001296">
    <property type="entry name" value="Glyco_trans_1"/>
</dbReference>
<dbReference type="PANTHER" id="PTHR46401">
    <property type="entry name" value="GLYCOSYLTRANSFERASE WBBK-RELATED"/>
    <property type="match status" value="1"/>
</dbReference>
<evidence type="ECO:0000313" key="5">
    <source>
        <dbReference type="Proteomes" id="UP001597353"/>
    </source>
</evidence>
<comment type="caution">
    <text evidence="4">The sequence shown here is derived from an EMBL/GenBank/DDBJ whole genome shotgun (WGS) entry which is preliminary data.</text>
</comment>
<keyword evidence="4" id="KW-0328">Glycosyltransferase</keyword>
<sequence>MKVLLVHQNFPGQFLHLVPALRARGHEVLGLTALGNRRPSPVPVSYYRFDPPPVDGGAVRLGRSYVEQTDRASAVARAALVLRDRHGYVPDVIFGHCGWGETLFLREVWPQARLLVYAEFFHGTRGRDTFFDPEFGQPGLPAALGVVARTAGYAQAMAQADAAVCPTEWQASTFPACFRPRISVIHDGIDTDTLCPDPTARFRLPDHGGFLHAGQEVLTYVSRNLEPYRGFHRFMRALPAVLQARPDAQVVIVGGTATSYGAPPTGGGSWKDAMIHELGHRLDRSRVHFTGTLPYDSYRRLMQVSRVHCYLTVPFVLSWSLIEAMSTGATIVGSDTAPVQEVIRHGETGLLVDYFDTTRLSDALADALADPAAYAHLGRAARAEAVARFDFRRICLPRLLDFVETAGT</sequence>
<dbReference type="PANTHER" id="PTHR46401:SF2">
    <property type="entry name" value="GLYCOSYLTRANSFERASE WBBK-RELATED"/>
    <property type="match status" value="1"/>
</dbReference>
<evidence type="ECO:0000259" key="2">
    <source>
        <dbReference type="Pfam" id="PF00534"/>
    </source>
</evidence>
<gene>
    <name evidence="4" type="ORF">ACFSGJ_14025</name>
</gene>
<protein>
    <submittedName>
        <fullName evidence="4">Glycosyltransferase</fullName>
        <ecNumber evidence="4">2.4.-.-</ecNumber>
    </submittedName>
</protein>
<accession>A0ABW4S6Z6</accession>
<evidence type="ECO:0000313" key="4">
    <source>
        <dbReference type="EMBL" id="MFD1913330.1"/>
    </source>
</evidence>
<name>A0ABW4S6Z6_9RHOB</name>
<dbReference type="GO" id="GO:0016757">
    <property type="term" value="F:glycosyltransferase activity"/>
    <property type="evidence" value="ECO:0007669"/>
    <property type="project" value="UniProtKB-KW"/>
</dbReference>
<feature type="domain" description="Glycosyl transferase family 1" evidence="2">
    <location>
        <begin position="216"/>
        <end position="383"/>
    </location>
</feature>
<dbReference type="InterPro" id="IPR022623">
    <property type="entry name" value="Glyco_trans_4"/>
</dbReference>
<dbReference type="EMBL" id="JBHUGH010000010">
    <property type="protein sequence ID" value="MFD1913330.1"/>
    <property type="molecule type" value="Genomic_DNA"/>
</dbReference>
<proteinExistence type="predicted"/>
<dbReference type="Pfam" id="PF00534">
    <property type="entry name" value="Glycos_transf_1"/>
    <property type="match status" value="1"/>
</dbReference>
<keyword evidence="5" id="KW-1185">Reference proteome</keyword>
<dbReference type="Proteomes" id="UP001597353">
    <property type="component" value="Unassembled WGS sequence"/>
</dbReference>
<feature type="domain" description="Glycosyl transferase family 4" evidence="3">
    <location>
        <begin position="25"/>
        <end position="193"/>
    </location>
</feature>
<dbReference type="SUPFAM" id="SSF53756">
    <property type="entry name" value="UDP-Glycosyltransferase/glycogen phosphorylase"/>
    <property type="match status" value="1"/>
</dbReference>
<evidence type="ECO:0000259" key="3">
    <source>
        <dbReference type="Pfam" id="PF12000"/>
    </source>
</evidence>